<dbReference type="Proteomes" id="UP001280121">
    <property type="component" value="Unassembled WGS sequence"/>
</dbReference>
<dbReference type="EMBL" id="JANJYI010000004">
    <property type="protein sequence ID" value="KAK2654056.1"/>
    <property type="molecule type" value="Genomic_DNA"/>
</dbReference>
<feature type="transmembrane region" description="Helical" evidence="1">
    <location>
        <begin position="7"/>
        <end position="25"/>
    </location>
</feature>
<gene>
    <name evidence="2" type="ORF">Ddye_013912</name>
</gene>
<keyword evidence="3" id="KW-1185">Reference proteome</keyword>
<evidence type="ECO:0000256" key="1">
    <source>
        <dbReference type="SAM" id="Phobius"/>
    </source>
</evidence>
<keyword evidence="1" id="KW-1133">Transmembrane helix</keyword>
<keyword evidence="1" id="KW-0472">Membrane</keyword>
<evidence type="ECO:0000313" key="3">
    <source>
        <dbReference type="Proteomes" id="UP001280121"/>
    </source>
</evidence>
<feature type="transmembrane region" description="Helical" evidence="1">
    <location>
        <begin position="45"/>
        <end position="61"/>
    </location>
</feature>
<reference evidence="2" key="1">
    <citation type="journal article" date="2023" name="Plant J.">
        <title>Genome sequences and population genomics provide insights into the demographic history, inbreeding, and mutation load of two 'living fossil' tree species of Dipteronia.</title>
        <authorList>
            <person name="Feng Y."/>
            <person name="Comes H.P."/>
            <person name="Chen J."/>
            <person name="Zhu S."/>
            <person name="Lu R."/>
            <person name="Zhang X."/>
            <person name="Li P."/>
            <person name="Qiu J."/>
            <person name="Olsen K.M."/>
            <person name="Qiu Y."/>
        </authorList>
    </citation>
    <scope>NUCLEOTIDE SEQUENCE</scope>
    <source>
        <strain evidence="2">KIB01</strain>
    </source>
</reference>
<protein>
    <recommendedName>
        <fullName evidence="4">Arabinogalactan peptide, AGP</fullName>
    </recommendedName>
</protein>
<dbReference type="AlphaFoldDB" id="A0AAE0CK41"/>
<comment type="caution">
    <text evidence="2">The sequence shown here is derived from an EMBL/GenBank/DDBJ whole genome shotgun (WGS) entry which is preliminary data.</text>
</comment>
<dbReference type="PANTHER" id="PTHR33374">
    <property type="entry name" value="ARABINOGALACTAN PROTEIN 20"/>
    <property type="match status" value="1"/>
</dbReference>
<evidence type="ECO:0000313" key="2">
    <source>
        <dbReference type="EMBL" id="KAK2654056.1"/>
    </source>
</evidence>
<sequence length="62" mass="6551">MAVSTVCSFNVFTIIAFIYTAVLPQGQSAAPAPSPTNDGTSIDQGIAYFLMVVALVLTYLIH</sequence>
<dbReference type="Pfam" id="PF06376">
    <property type="entry name" value="AGP"/>
    <property type="match status" value="1"/>
</dbReference>
<accession>A0AAE0CK41</accession>
<keyword evidence="1" id="KW-0812">Transmembrane</keyword>
<proteinExistence type="predicted"/>
<dbReference type="InterPro" id="IPR009424">
    <property type="entry name" value="AGP16/20/22/41"/>
</dbReference>
<name>A0AAE0CK41_9ROSI</name>
<organism evidence="2 3">
    <name type="scientific">Dipteronia dyeriana</name>
    <dbReference type="NCBI Taxonomy" id="168575"/>
    <lineage>
        <taxon>Eukaryota</taxon>
        <taxon>Viridiplantae</taxon>
        <taxon>Streptophyta</taxon>
        <taxon>Embryophyta</taxon>
        <taxon>Tracheophyta</taxon>
        <taxon>Spermatophyta</taxon>
        <taxon>Magnoliopsida</taxon>
        <taxon>eudicotyledons</taxon>
        <taxon>Gunneridae</taxon>
        <taxon>Pentapetalae</taxon>
        <taxon>rosids</taxon>
        <taxon>malvids</taxon>
        <taxon>Sapindales</taxon>
        <taxon>Sapindaceae</taxon>
        <taxon>Hippocastanoideae</taxon>
        <taxon>Acereae</taxon>
        <taxon>Dipteronia</taxon>
    </lineage>
</organism>
<evidence type="ECO:0008006" key="4">
    <source>
        <dbReference type="Google" id="ProtNLM"/>
    </source>
</evidence>